<dbReference type="InterPro" id="IPR000073">
    <property type="entry name" value="AB_hydrolase_1"/>
</dbReference>
<dbReference type="InterPro" id="IPR029058">
    <property type="entry name" value="AB_hydrolase_fold"/>
</dbReference>
<dbReference type="AlphaFoldDB" id="A0A645C2Q1"/>
<protein>
    <submittedName>
        <fullName evidence="2">Carboxylesterase YbfK</fullName>
        <ecNumber evidence="2">3.1.1.1</ecNumber>
    </submittedName>
</protein>
<dbReference type="InterPro" id="IPR050266">
    <property type="entry name" value="AB_hydrolase_sf"/>
</dbReference>
<gene>
    <name evidence="2" type="primary">ybfK_2</name>
    <name evidence="2" type="ORF">SDC9_115185</name>
</gene>
<comment type="caution">
    <text evidence="2">The sequence shown here is derived from an EMBL/GenBank/DDBJ whole genome shotgun (WGS) entry which is preliminary data.</text>
</comment>
<organism evidence="2">
    <name type="scientific">bioreactor metagenome</name>
    <dbReference type="NCBI Taxonomy" id="1076179"/>
    <lineage>
        <taxon>unclassified sequences</taxon>
        <taxon>metagenomes</taxon>
        <taxon>ecological metagenomes</taxon>
    </lineage>
</organism>
<accession>A0A645C2Q1</accession>
<dbReference type="EC" id="3.1.1.1" evidence="2"/>
<dbReference type="GO" id="GO:0106435">
    <property type="term" value="F:carboxylesterase activity"/>
    <property type="evidence" value="ECO:0007669"/>
    <property type="project" value="UniProtKB-EC"/>
</dbReference>
<dbReference type="PANTHER" id="PTHR43798:SF33">
    <property type="entry name" value="HYDROLASE, PUTATIVE (AFU_ORTHOLOGUE AFUA_2G14860)-RELATED"/>
    <property type="match status" value="1"/>
</dbReference>
<dbReference type="Gene3D" id="3.40.50.1820">
    <property type="entry name" value="alpha/beta hydrolase"/>
    <property type="match status" value="1"/>
</dbReference>
<dbReference type="PANTHER" id="PTHR43798">
    <property type="entry name" value="MONOACYLGLYCEROL LIPASE"/>
    <property type="match status" value="1"/>
</dbReference>
<dbReference type="PRINTS" id="PR00111">
    <property type="entry name" value="ABHYDROLASE"/>
</dbReference>
<feature type="domain" description="AB hydrolase-1" evidence="1">
    <location>
        <begin position="53"/>
        <end position="261"/>
    </location>
</feature>
<evidence type="ECO:0000259" key="1">
    <source>
        <dbReference type="Pfam" id="PF12697"/>
    </source>
</evidence>
<keyword evidence="2" id="KW-0378">Hydrolase</keyword>
<dbReference type="SUPFAM" id="SSF53474">
    <property type="entry name" value="alpha/beta-Hydrolases"/>
    <property type="match status" value="1"/>
</dbReference>
<evidence type="ECO:0000313" key="2">
    <source>
        <dbReference type="EMBL" id="MPM68254.1"/>
    </source>
</evidence>
<reference evidence="2" key="1">
    <citation type="submission" date="2019-08" db="EMBL/GenBank/DDBJ databases">
        <authorList>
            <person name="Kucharzyk K."/>
            <person name="Murdoch R.W."/>
            <person name="Higgins S."/>
            <person name="Loffler F."/>
        </authorList>
    </citation>
    <scope>NUCLEOTIDE SEQUENCE</scope>
</reference>
<name>A0A645C2Q1_9ZZZZ</name>
<dbReference type="EMBL" id="VSSQ01022155">
    <property type="protein sequence ID" value="MPM68254.1"/>
    <property type="molecule type" value="Genomic_DNA"/>
</dbReference>
<dbReference type="GO" id="GO:0016020">
    <property type="term" value="C:membrane"/>
    <property type="evidence" value="ECO:0007669"/>
    <property type="project" value="TreeGrafter"/>
</dbReference>
<sequence length="275" mass="30032">MKISVFQSPEKKEAFRAVYNDILRTMPFQKHTISTPFGETFLLEAGDKTNPAVVLLHGSCSNSAFWFNDILALQERYHVFAPDIPGEAGNSSEFRLNLGGADYADWLSSVLDALDLPSVSIAGNSLGGWMALKFSTAYPARVEKLMLFASGGLAPIRADFLERAQAAEEANESLTMEDGVAGGDALPREILDFINLILDSYNPLNLPIPLFSTEELARLTMPVLYVAGLRDDLLDSTAGEAALRAVPQAVIHLLPEVGHMITTPYLWMLPFLANT</sequence>
<proteinExistence type="predicted"/>
<dbReference type="Pfam" id="PF12697">
    <property type="entry name" value="Abhydrolase_6"/>
    <property type="match status" value="1"/>
</dbReference>